<dbReference type="Gene3D" id="3.30.565.10">
    <property type="entry name" value="Histidine kinase-like ATPase, C-terminal domain"/>
    <property type="match status" value="1"/>
</dbReference>
<organism evidence="3">
    <name type="scientific">marine metagenome</name>
    <dbReference type="NCBI Taxonomy" id="408172"/>
    <lineage>
        <taxon>unclassified sequences</taxon>
        <taxon>metagenomes</taxon>
        <taxon>ecological metagenomes</taxon>
    </lineage>
</organism>
<dbReference type="AlphaFoldDB" id="A0A382BVX8"/>
<evidence type="ECO:0000313" key="3">
    <source>
        <dbReference type="EMBL" id="SVB17661.1"/>
    </source>
</evidence>
<keyword evidence="1" id="KW-0418">Kinase</keyword>
<dbReference type="InterPro" id="IPR003594">
    <property type="entry name" value="HATPase_dom"/>
</dbReference>
<keyword evidence="1" id="KW-0723">Serine/threonine-protein kinase</keyword>
<dbReference type="Pfam" id="PF13581">
    <property type="entry name" value="HATPase_c_2"/>
    <property type="match status" value="1"/>
</dbReference>
<feature type="domain" description="Histidine kinase/HSP90-like ATPase" evidence="2">
    <location>
        <begin position="23"/>
        <end position="137"/>
    </location>
</feature>
<dbReference type="InterPro" id="IPR036890">
    <property type="entry name" value="HATPase_C_sf"/>
</dbReference>
<dbReference type="EMBL" id="UINC01031506">
    <property type="protein sequence ID" value="SVB17661.1"/>
    <property type="molecule type" value="Genomic_DNA"/>
</dbReference>
<dbReference type="GO" id="GO:0004674">
    <property type="term" value="F:protein serine/threonine kinase activity"/>
    <property type="evidence" value="ECO:0007669"/>
    <property type="project" value="UniProtKB-KW"/>
</dbReference>
<evidence type="ECO:0000259" key="2">
    <source>
        <dbReference type="Pfam" id="PF13581"/>
    </source>
</evidence>
<dbReference type="PANTHER" id="PTHR35526">
    <property type="entry name" value="ANTI-SIGMA-F FACTOR RSBW-RELATED"/>
    <property type="match status" value="1"/>
</dbReference>
<reference evidence="3" key="1">
    <citation type="submission" date="2018-05" db="EMBL/GenBank/DDBJ databases">
        <authorList>
            <person name="Lanie J.A."/>
            <person name="Ng W.-L."/>
            <person name="Kazmierczak K.M."/>
            <person name="Andrzejewski T.M."/>
            <person name="Davidsen T.M."/>
            <person name="Wayne K.J."/>
            <person name="Tettelin H."/>
            <person name="Glass J.I."/>
            <person name="Rusch D."/>
            <person name="Podicherti R."/>
            <person name="Tsui H.-C.T."/>
            <person name="Winkler M.E."/>
        </authorList>
    </citation>
    <scope>NUCLEOTIDE SEQUENCE</scope>
</reference>
<dbReference type="InterPro" id="IPR050267">
    <property type="entry name" value="Anti-sigma-factor_SerPK"/>
</dbReference>
<protein>
    <recommendedName>
        <fullName evidence="2">Histidine kinase/HSP90-like ATPase domain-containing protein</fullName>
    </recommendedName>
</protein>
<gene>
    <name evidence="3" type="ORF">METZ01_LOCUS170515</name>
</gene>
<keyword evidence="1" id="KW-0808">Transferase</keyword>
<evidence type="ECO:0000256" key="1">
    <source>
        <dbReference type="ARBA" id="ARBA00022527"/>
    </source>
</evidence>
<name>A0A382BVX8_9ZZZZ</name>
<dbReference type="SUPFAM" id="SSF55874">
    <property type="entry name" value="ATPase domain of HSP90 chaperone/DNA topoisomerase II/histidine kinase"/>
    <property type="match status" value="1"/>
</dbReference>
<sequence length="139" mass="15439">MSPKKSPKVELTLPIIPDMELAAIKTAEVITKHMDLDEEKSAEIGMALIEATINAFEHSESDTGNVEIHFVIQDDTLVIKVTDKGKGFDQANVKIPKIEEKLGSDRKRGWGLQLIQELMDTVEFESSPEGTTVTMTKKK</sequence>
<dbReference type="PANTHER" id="PTHR35526:SF3">
    <property type="entry name" value="ANTI-SIGMA-F FACTOR RSBW"/>
    <property type="match status" value="1"/>
</dbReference>
<accession>A0A382BVX8</accession>
<dbReference type="CDD" id="cd16936">
    <property type="entry name" value="HATPase_RsbW-like"/>
    <property type="match status" value="1"/>
</dbReference>
<proteinExistence type="predicted"/>